<dbReference type="Proteomes" id="UP001150603">
    <property type="component" value="Unassembled WGS sequence"/>
</dbReference>
<evidence type="ECO:0000313" key="1">
    <source>
        <dbReference type="EMBL" id="KAJ1943557.1"/>
    </source>
</evidence>
<reference evidence="1" key="1">
    <citation type="submission" date="2022-07" db="EMBL/GenBank/DDBJ databases">
        <title>Phylogenomic reconstructions and comparative analyses of Kickxellomycotina fungi.</title>
        <authorList>
            <person name="Reynolds N.K."/>
            <person name="Stajich J.E."/>
            <person name="Barry K."/>
            <person name="Grigoriev I.V."/>
            <person name="Crous P."/>
            <person name="Smith M.E."/>
        </authorList>
    </citation>
    <scope>NUCLEOTIDE SEQUENCE</scope>
    <source>
        <strain evidence="1">NRRL 5244</strain>
    </source>
</reference>
<evidence type="ECO:0000313" key="2">
    <source>
        <dbReference type="Proteomes" id="UP001150603"/>
    </source>
</evidence>
<protein>
    <submittedName>
        <fullName evidence="1">Uncharacterized protein</fullName>
    </submittedName>
</protein>
<sequence length="538" mass="62933">MARDRSESRDRRHRRSRRDSRSPDRKSHKRHSSKRRRSRDTSPAPAPGAYSNVDNPFNDSSLGKKFVWKKKEEQGAKQGLSKQQRREQDAQRRKEAERELEQLRKRRELREVEKKARDEEMARQRREMEQEKLGDWERKEEEFHLGQAKKRAELRLRNRRHKPVDVLAMNLRLANDVMPDDEAKELSSVRVGVAEPSQMVDALDLRDCEELMHDVAMYLELETNPESAAFWECMLAVVQARLSELQERSSRDAAIEAEIRQMLSAKSVRELDEIESDVTAKLSGQTGAVDVDYWERVRRLLDVQKARARIAMMHADVLERRLARIHGAGRSAESAKAVENRKRQRLKDLQCQILEGQGSDDATDNANEKSLPEMSEGGNLAGDALEAALSQSQDPDEAVFSVEAALPTREYSWQDKHRPRKPRYYNRVLTGYEWNKYNQTHYDTDNPPPKVVQGYKFNLFYPDLIDKASAPTYRVERDPDGGEDTVVIRFVAGPPYEDVAFRIVSREWEFNRKRGFRNTFDRGVLQLYFRFKRHYYRR</sequence>
<keyword evidence="2" id="KW-1185">Reference proteome</keyword>
<comment type="caution">
    <text evidence="1">The sequence shown here is derived from an EMBL/GenBank/DDBJ whole genome shotgun (WGS) entry which is preliminary data.</text>
</comment>
<name>A0ACC1JA85_9FUNG</name>
<organism evidence="1 2">
    <name type="scientific">Linderina macrospora</name>
    <dbReference type="NCBI Taxonomy" id="4868"/>
    <lineage>
        <taxon>Eukaryota</taxon>
        <taxon>Fungi</taxon>
        <taxon>Fungi incertae sedis</taxon>
        <taxon>Zoopagomycota</taxon>
        <taxon>Kickxellomycotina</taxon>
        <taxon>Kickxellomycetes</taxon>
        <taxon>Kickxellales</taxon>
        <taxon>Kickxellaceae</taxon>
        <taxon>Linderina</taxon>
    </lineage>
</organism>
<accession>A0ACC1JA85</accession>
<gene>
    <name evidence="1" type="ORF">FBU59_002874</name>
</gene>
<dbReference type="EMBL" id="JANBPW010001677">
    <property type="protein sequence ID" value="KAJ1943557.1"/>
    <property type="molecule type" value="Genomic_DNA"/>
</dbReference>
<proteinExistence type="predicted"/>